<dbReference type="EMBL" id="CAMAPF010000034">
    <property type="protein sequence ID" value="CAH9080102.1"/>
    <property type="molecule type" value="Genomic_DNA"/>
</dbReference>
<comment type="caution">
    <text evidence="2">The sequence shown here is derived from an EMBL/GenBank/DDBJ whole genome shotgun (WGS) entry which is preliminary data.</text>
</comment>
<keyword evidence="3" id="KW-1185">Reference proteome</keyword>
<name>A0AAV0CL28_9ASTE</name>
<feature type="compositionally biased region" description="Basic and acidic residues" evidence="1">
    <location>
        <begin position="94"/>
        <end position="106"/>
    </location>
</feature>
<feature type="region of interest" description="Disordered" evidence="1">
    <location>
        <begin position="57"/>
        <end position="106"/>
    </location>
</feature>
<reference evidence="2" key="1">
    <citation type="submission" date="2022-07" db="EMBL/GenBank/DDBJ databases">
        <authorList>
            <person name="Macas J."/>
            <person name="Novak P."/>
            <person name="Neumann P."/>
        </authorList>
    </citation>
    <scope>NUCLEOTIDE SEQUENCE</scope>
</reference>
<feature type="compositionally biased region" description="Acidic residues" evidence="1">
    <location>
        <begin position="78"/>
        <end position="93"/>
    </location>
</feature>
<dbReference type="AlphaFoldDB" id="A0AAV0CL28"/>
<evidence type="ECO:0000313" key="2">
    <source>
        <dbReference type="EMBL" id="CAH9080102.1"/>
    </source>
</evidence>
<sequence length="175" mass="18569">MKQVIASWQLSTPFIFLEAVQTNRTILGHQARGGGVAEAGQAVHQIRCGIGRRPFSGSPGMSLSATAAAAEGGGGEEKVDEDDGGESEEDEKEGENKSHDGAFQEHEKDLSWGGDCVWLRRPLLCQVISVDGNSVAAAMRRIWIAVRNDWHVGCGGGGSRLNGDVGHGEERNGAF</sequence>
<protein>
    <submittedName>
        <fullName evidence="2">Uncharacterized protein</fullName>
    </submittedName>
</protein>
<dbReference type="Proteomes" id="UP001152523">
    <property type="component" value="Unassembled WGS sequence"/>
</dbReference>
<gene>
    <name evidence="2" type="ORF">CEPIT_LOCUS7223</name>
</gene>
<accession>A0AAV0CL28</accession>
<organism evidence="2 3">
    <name type="scientific">Cuscuta epithymum</name>
    <dbReference type="NCBI Taxonomy" id="186058"/>
    <lineage>
        <taxon>Eukaryota</taxon>
        <taxon>Viridiplantae</taxon>
        <taxon>Streptophyta</taxon>
        <taxon>Embryophyta</taxon>
        <taxon>Tracheophyta</taxon>
        <taxon>Spermatophyta</taxon>
        <taxon>Magnoliopsida</taxon>
        <taxon>eudicotyledons</taxon>
        <taxon>Gunneridae</taxon>
        <taxon>Pentapetalae</taxon>
        <taxon>asterids</taxon>
        <taxon>lamiids</taxon>
        <taxon>Solanales</taxon>
        <taxon>Convolvulaceae</taxon>
        <taxon>Cuscuteae</taxon>
        <taxon>Cuscuta</taxon>
        <taxon>Cuscuta subgen. Cuscuta</taxon>
    </lineage>
</organism>
<evidence type="ECO:0000256" key="1">
    <source>
        <dbReference type="SAM" id="MobiDB-lite"/>
    </source>
</evidence>
<evidence type="ECO:0000313" key="3">
    <source>
        <dbReference type="Proteomes" id="UP001152523"/>
    </source>
</evidence>
<proteinExistence type="predicted"/>